<organism evidence="4 5">
    <name type="scientific">Arthroderma otae (strain ATCC MYA-4605 / CBS 113480)</name>
    <name type="common">Microsporum canis</name>
    <dbReference type="NCBI Taxonomy" id="554155"/>
    <lineage>
        <taxon>Eukaryota</taxon>
        <taxon>Fungi</taxon>
        <taxon>Dikarya</taxon>
        <taxon>Ascomycota</taxon>
        <taxon>Pezizomycotina</taxon>
        <taxon>Eurotiomycetes</taxon>
        <taxon>Eurotiomycetidae</taxon>
        <taxon>Onygenales</taxon>
        <taxon>Arthrodermataceae</taxon>
        <taxon>Microsporum</taxon>
    </lineage>
</organism>
<keyword evidence="2" id="KW-0812">Transmembrane</keyword>
<evidence type="ECO:0000313" key="4">
    <source>
        <dbReference type="EMBL" id="EEQ28983.1"/>
    </source>
</evidence>
<keyword evidence="5" id="KW-1185">Reference proteome</keyword>
<evidence type="ECO:0000259" key="3">
    <source>
        <dbReference type="Pfam" id="PF09423"/>
    </source>
</evidence>
<dbReference type="AlphaFoldDB" id="C5FI03"/>
<dbReference type="RefSeq" id="XP_002848868.1">
    <property type="nucleotide sequence ID" value="XM_002848822.1"/>
</dbReference>
<dbReference type="InterPro" id="IPR018946">
    <property type="entry name" value="PhoD-like_MPP"/>
</dbReference>
<dbReference type="HOGENOM" id="CLU_013967_0_1_1"/>
<feature type="compositionally biased region" description="Polar residues" evidence="1">
    <location>
        <begin position="57"/>
        <end position="86"/>
    </location>
</feature>
<dbReference type="Pfam" id="PF09423">
    <property type="entry name" value="PhoD"/>
    <property type="match status" value="1"/>
</dbReference>
<dbReference type="STRING" id="554155.C5FI03"/>
<feature type="transmembrane region" description="Helical" evidence="2">
    <location>
        <begin position="7"/>
        <end position="27"/>
    </location>
</feature>
<feature type="domain" description="PhoD-like phosphatase metallophosphatase" evidence="3">
    <location>
        <begin position="268"/>
        <end position="567"/>
    </location>
</feature>
<dbReference type="OrthoDB" id="2100241at2759"/>
<dbReference type="VEuPathDB" id="FungiDB:MCYG_01802"/>
<evidence type="ECO:0000313" key="5">
    <source>
        <dbReference type="Proteomes" id="UP000002035"/>
    </source>
</evidence>
<dbReference type="InterPro" id="IPR052900">
    <property type="entry name" value="Phospholipid_Metab_Enz"/>
</dbReference>
<dbReference type="SUPFAM" id="SSF56300">
    <property type="entry name" value="Metallo-dependent phosphatases"/>
    <property type="match status" value="1"/>
</dbReference>
<feature type="region of interest" description="Disordered" evidence="1">
    <location>
        <begin position="53"/>
        <end position="87"/>
    </location>
</feature>
<evidence type="ECO:0000256" key="1">
    <source>
        <dbReference type="SAM" id="MobiDB-lite"/>
    </source>
</evidence>
<dbReference type="EMBL" id="DS995702">
    <property type="protein sequence ID" value="EEQ28983.1"/>
    <property type="molecule type" value="Genomic_DNA"/>
</dbReference>
<evidence type="ECO:0000256" key="2">
    <source>
        <dbReference type="SAM" id="Phobius"/>
    </source>
</evidence>
<dbReference type="OMA" id="IHGPASF"/>
<dbReference type="eggNOG" id="ENOG502QPM1">
    <property type="taxonomic scope" value="Eukaryota"/>
</dbReference>
<dbReference type="InterPro" id="IPR029052">
    <property type="entry name" value="Metallo-depent_PP-like"/>
</dbReference>
<dbReference type="GeneID" id="9223125"/>
<dbReference type="PANTHER" id="PTHR43606:SF2">
    <property type="entry name" value="ALKALINE PHOSPHATASE FAMILY PROTEIN (AFU_ORTHOLOGUE AFUA_5G03860)"/>
    <property type="match status" value="1"/>
</dbReference>
<accession>C5FI03</accession>
<keyword evidence="2" id="KW-0472">Membrane</keyword>
<keyword evidence="2" id="KW-1133">Transmembrane helix</keyword>
<dbReference type="Gene3D" id="3.60.21.70">
    <property type="entry name" value="PhoD-like phosphatase"/>
    <property type="match status" value="1"/>
</dbReference>
<sequence length="655" mass="74115">MRRYQEILIATCSTIIRLLSYIFLRWIPAHHAPPITVSTLCIYLSLLWATSSSSASNGPSQNGRIEQRTTTSKSKQPTTESTSQNGRNREVSVIRSLLTGLPCTNSKLVSWTTIGANVLLNIFVLDFVFRGSVLHPTANLSFSRVGYVSSDSVKILVREPDPENLPLQVYHRVKDDPQPELWMEAETIHVLNDTTDYTFPIVIDGLQPTTRYQYLLSNNLSGEFTTAAAPGSLESTRLNFWTTSCIKANFPYNPLSHPFRIPGIETLSQVYSKIDRQAIPSFMLFLGDFIYIDVPLRFGSAIKHYRDEYQRVYSSPSWHVGENPAIDLPWIHMLDDHEIENDWHDGNVTEPYPAAIDPYLHYHVSVNPPKAQYSHAIHENTTYFSFTRGPASFFILDSRTYRSPPGLDNSTMLGYAQLQSLLDYISRPEPAGVQWKIISSSVPFTKNWHIGTPDTWGGYLNEREVLLEAMWRAERTLGTRIVLLSGDRHEFAATKFPNPSTKLMNSASSSLSNGAGQGIYEFCAGPLSQFYLPSSSYYQTDDKDVAIKYVPNGNFKFGAVDIETRPDGESVLIYTLYVSAEPVWQYKLSIPRNIKKGEAEFPDGEVIYDLADLPEGKLDEGIRIFWGVLYWANTQITTLSRIFRGFLLKTERLDE</sequence>
<proteinExistence type="predicted"/>
<dbReference type="PANTHER" id="PTHR43606">
    <property type="entry name" value="PHOSPHATASE, PUTATIVE (AFU_ORTHOLOGUE AFUA_6G08710)-RELATED"/>
    <property type="match status" value="1"/>
</dbReference>
<dbReference type="Proteomes" id="UP000002035">
    <property type="component" value="Unassembled WGS sequence"/>
</dbReference>
<dbReference type="InterPro" id="IPR038607">
    <property type="entry name" value="PhoD-like_sf"/>
</dbReference>
<gene>
    <name evidence="4" type="ORF">MCYG_01802</name>
</gene>
<dbReference type="CDD" id="cd07389">
    <property type="entry name" value="MPP_PhoD"/>
    <property type="match status" value="1"/>
</dbReference>
<protein>
    <submittedName>
        <fullName evidence="4">Alkaline phosphatase family protein</fullName>
    </submittedName>
</protein>
<reference evidence="5" key="1">
    <citation type="journal article" date="2012" name="MBio">
        <title>Comparative genome analysis of Trichophyton rubrum and related dermatophytes reveals candidate genes involved in infection.</title>
        <authorList>
            <person name="Martinez D.A."/>
            <person name="Oliver B.G."/>
            <person name="Graeser Y."/>
            <person name="Goldberg J.M."/>
            <person name="Li W."/>
            <person name="Martinez-Rossi N.M."/>
            <person name="Monod M."/>
            <person name="Shelest E."/>
            <person name="Barton R.C."/>
            <person name="Birch E."/>
            <person name="Brakhage A.A."/>
            <person name="Chen Z."/>
            <person name="Gurr S.J."/>
            <person name="Heiman D."/>
            <person name="Heitman J."/>
            <person name="Kosti I."/>
            <person name="Rossi A."/>
            <person name="Saif S."/>
            <person name="Samalova M."/>
            <person name="Saunders C.W."/>
            <person name="Shea T."/>
            <person name="Summerbell R.C."/>
            <person name="Xu J."/>
            <person name="Young S."/>
            <person name="Zeng Q."/>
            <person name="Birren B.W."/>
            <person name="Cuomo C.A."/>
            <person name="White T.C."/>
        </authorList>
    </citation>
    <scope>NUCLEOTIDE SEQUENCE [LARGE SCALE GENOMIC DNA]</scope>
    <source>
        <strain evidence="5">ATCC MYA-4605 / CBS 113480</strain>
    </source>
</reference>
<name>C5FI03_ARTOC</name>